<dbReference type="InterPro" id="IPR050446">
    <property type="entry name" value="FAD-oxidoreductase/Apoptosis"/>
</dbReference>
<reference evidence="7 8" key="1">
    <citation type="submission" date="2023-10" db="EMBL/GenBank/DDBJ databases">
        <title>Characterization of rhizosphere-enriched actinobacteria from wheat plants lab-grown on chernevaya soil.</title>
        <authorList>
            <person name="Tikhonova E.N."/>
            <person name="Konopkin A."/>
            <person name="Kravchenko I.K."/>
        </authorList>
    </citation>
    <scope>NUCLEOTIDE SEQUENCE [LARGE SCALE GENOMIC DNA]</scope>
    <source>
        <strain evidence="7 8">RR29</strain>
    </source>
</reference>
<keyword evidence="2" id="KW-0285">Flavoprotein</keyword>
<keyword evidence="3" id="KW-0274">FAD</keyword>
<comment type="caution">
    <text evidence="7">The sequence shown here is derived from an EMBL/GenBank/DDBJ whole genome shotgun (WGS) entry which is preliminary data.</text>
</comment>
<dbReference type="PANTHER" id="PTHR43557:SF2">
    <property type="entry name" value="RIESKE DOMAIN-CONTAINING PROTEIN-RELATED"/>
    <property type="match status" value="1"/>
</dbReference>
<dbReference type="EMBL" id="JAWMAJ010000045">
    <property type="protein sequence ID" value="MDV7217429.1"/>
    <property type="molecule type" value="Genomic_DNA"/>
</dbReference>
<dbReference type="Proteomes" id="UP001187346">
    <property type="component" value="Unassembled WGS sequence"/>
</dbReference>
<name>A0ABU4FA23_9ACTN</name>
<dbReference type="RefSeq" id="WP_317771743.1">
    <property type="nucleotide sequence ID" value="NZ_JAWMAJ010000045.1"/>
</dbReference>
<dbReference type="Gene3D" id="3.50.50.60">
    <property type="entry name" value="FAD/NAD(P)-binding domain"/>
    <property type="match status" value="2"/>
</dbReference>
<evidence type="ECO:0000256" key="4">
    <source>
        <dbReference type="ARBA" id="ARBA00023002"/>
    </source>
</evidence>
<dbReference type="Pfam" id="PF07992">
    <property type="entry name" value="Pyr_redox_2"/>
    <property type="match status" value="1"/>
</dbReference>
<dbReference type="SUPFAM" id="SSF55424">
    <property type="entry name" value="FAD/NAD-linked reductases, dimerisation (C-terminal) domain"/>
    <property type="match status" value="1"/>
</dbReference>
<evidence type="ECO:0000313" key="8">
    <source>
        <dbReference type="Proteomes" id="UP001187346"/>
    </source>
</evidence>
<dbReference type="PRINTS" id="PR00368">
    <property type="entry name" value="FADPNR"/>
</dbReference>
<keyword evidence="8" id="KW-1185">Reference proteome</keyword>
<dbReference type="InterPro" id="IPR023753">
    <property type="entry name" value="FAD/NAD-binding_dom"/>
</dbReference>
<keyword evidence="4" id="KW-0560">Oxidoreductase</keyword>
<evidence type="ECO:0000256" key="3">
    <source>
        <dbReference type="ARBA" id="ARBA00022827"/>
    </source>
</evidence>
<evidence type="ECO:0000313" key="7">
    <source>
        <dbReference type="EMBL" id="MDV7217429.1"/>
    </source>
</evidence>
<dbReference type="Pfam" id="PF14759">
    <property type="entry name" value="Reductase_C"/>
    <property type="match status" value="1"/>
</dbReference>
<evidence type="ECO:0000259" key="6">
    <source>
        <dbReference type="Pfam" id="PF14759"/>
    </source>
</evidence>
<proteinExistence type="predicted"/>
<evidence type="ECO:0000259" key="5">
    <source>
        <dbReference type="Pfam" id="PF07992"/>
    </source>
</evidence>
<dbReference type="PRINTS" id="PR00469">
    <property type="entry name" value="PNDRDTASEII"/>
</dbReference>
<accession>A0ABU4FA23</accession>
<gene>
    <name evidence="7" type="ORF">R5A26_15855</name>
</gene>
<dbReference type="Gene3D" id="3.30.390.30">
    <property type="match status" value="1"/>
</dbReference>
<sequence length="391" mass="41836">MTRIVVVGASAAGLAAAETLRREGYTGTLTLVGEEPHPPYDRPPLSKQVLAAEWEPDRVDLRTPADLSGLDLDLRLGVAATALDLATQEVWLSDGAQVSYDRLVIATGVRPRRLPGEGAHVLRTLDDALTLRERLGPGRKLVVVGAGFLGAEAAAVAWRLGAEVTLLEPAPVPLAHAVGEQVGQVLAQVHVDHGVNLRTGVSVTEVTDEGVRLGTGEEIEADEVLVAIGSLPNTEWLADSGLSVGDGVVCDEYCEAAKNVYAAGDVARWYNPLFETLMRIEHRTNAAEQGMAAARNLLNSEARKAFSPVPYFWSDQYDMKIQAYGYLRGHDEVAVVDGDLGERRFVAAYRTGDRLTGALAVGMPPKAIRVWRQAIVAGASWQEAVHGATTV</sequence>
<organism evidence="7 8">
    <name type="scientific">Streptomyces prunicolor</name>
    <dbReference type="NCBI Taxonomy" id="67348"/>
    <lineage>
        <taxon>Bacteria</taxon>
        <taxon>Bacillati</taxon>
        <taxon>Actinomycetota</taxon>
        <taxon>Actinomycetes</taxon>
        <taxon>Kitasatosporales</taxon>
        <taxon>Streptomycetaceae</taxon>
        <taxon>Streptomyces</taxon>
    </lineage>
</organism>
<comment type="cofactor">
    <cofactor evidence="1">
        <name>FAD</name>
        <dbReference type="ChEBI" id="CHEBI:57692"/>
    </cofactor>
</comment>
<dbReference type="SUPFAM" id="SSF51905">
    <property type="entry name" value="FAD/NAD(P)-binding domain"/>
    <property type="match status" value="1"/>
</dbReference>
<dbReference type="PANTHER" id="PTHR43557">
    <property type="entry name" value="APOPTOSIS-INDUCING FACTOR 1"/>
    <property type="match status" value="1"/>
</dbReference>
<feature type="domain" description="FAD/NAD(P)-binding" evidence="5">
    <location>
        <begin position="3"/>
        <end position="290"/>
    </location>
</feature>
<evidence type="ECO:0000256" key="2">
    <source>
        <dbReference type="ARBA" id="ARBA00022630"/>
    </source>
</evidence>
<dbReference type="InterPro" id="IPR028202">
    <property type="entry name" value="Reductase_C"/>
</dbReference>
<dbReference type="InterPro" id="IPR016156">
    <property type="entry name" value="FAD/NAD-linked_Rdtase_dimer_sf"/>
</dbReference>
<feature type="domain" description="Reductase C-terminal" evidence="6">
    <location>
        <begin position="311"/>
        <end position="384"/>
    </location>
</feature>
<protein>
    <submittedName>
        <fullName evidence="7">FAD-dependent oxidoreductase</fullName>
    </submittedName>
</protein>
<evidence type="ECO:0000256" key="1">
    <source>
        <dbReference type="ARBA" id="ARBA00001974"/>
    </source>
</evidence>
<dbReference type="InterPro" id="IPR036188">
    <property type="entry name" value="FAD/NAD-bd_sf"/>
</dbReference>